<dbReference type="EMBL" id="MSFM01000001">
    <property type="protein sequence ID" value="PKY09069.1"/>
    <property type="molecule type" value="Genomic_DNA"/>
</dbReference>
<dbReference type="VEuPathDB" id="FungiDB:P168DRAFT_30397"/>
<dbReference type="Pfam" id="PF06140">
    <property type="entry name" value="Ifi-6-16"/>
    <property type="match status" value="1"/>
</dbReference>
<dbReference type="InterPro" id="IPR009311">
    <property type="entry name" value="IFI6/IFI27-like"/>
</dbReference>
<keyword evidence="4" id="KW-1133">Transmembrane helix</keyword>
<evidence type="ECO:0000256" key="3">
    <source>
        <dbReference type="ARBA" id="ARBA00022692"/>
    </source>
</evidence>
<reference evidence="7" key="1">
    <citation type="submission" date="2016-12" db="EMBL/GenBank/DDBJ databases">
        <title>The genomes of Aspergillus section Nigri reveals drivers in fungal speciation.</title>
        <authorList>
            <consortium name="DOE Joint Genome Institute"/>
            <person name="Vesth T.C."/>
            <person name="Nybo J."/>
            <person name="Theobald S."/>
            <person name="Brandl J."/>
            <person name="Frisvad J.C."/>
            <person name="Nielsen K.F."/>
            <person name="Lyhne E.K."/>
            <person name="Kogle M.E."/>
            <person name="Kuo A."/>
            <person name="Riley R."/>
            <person name="Clum A."/>
            <person name="Nolan M."/>
            <person name="Lipzen A."/>
            <person name="Salamov A."/>
            <person name="Henrissat B."/>
            <person name="Wiebenga A."/>
            <person name="De vries R.P."/>
            <person name="Grigoriev I.V."/>
            <person name="Mortensen U.H."/>
            <person name="Andersen M.R."/>
            <person name="Baker S.E."/>
        </authorList>
    </citation>
    <scope>NUCLEOTIDE SEQUENCE</scope>
    <source>
        <strain evidence="7">IBT 28561</strain>
    </source>
</reference>
<comment type="subcellular location">
    <subcellularLocation>
        <location evidence="1">Membrane</location>
        <topology evidence="1">Multi-pass membrane protein</topology>
    </subcellularLocation>
</comment>
<evidence type="ECO:0000313" key="8">
    <source>
        <dbReference type="Proteomes" id="UP000234254"/>
    </source>
</evidence>
<feature type="compositionally biased region" description="Basic and acidic residues" evidence="6">
    <location>
        <begin position="121"/>
        <end position="140"/>
    </location>
</feature>
<dbReference type="AlphaFoldDB" id="A0A2I1DGS1"/>
<keyword evidence="3" id="KW-0812">Transmembrane</keyword>
<keyword evidence="8" id="KW-1185">Reference proteome</keyword>
<dbReference type="PANTHER" id="PTHR16932:SF18">
    <property type="entry name" value="INTERFERON, ALPHA-INDUCIBLE PROTEIN 27-LIKE 2"/>
    <property type="match status" value="1"/>
</dbReference>
<keyword evidence="5" id="KW-0472">Membrane</keyword>
<sequence length="163" mass="16631">MEHLRKSASSMVSFGQNVIREHPKSLAVGSTGLALAAAPITGPVILGAVGFSATGPVAASLAAAWQSSLGAVQAGSLFATLQGAAMGGAASGAFTTVSNIGLAIVGSAAMGTQLTDKKKRIPGEHDNEYSSEAKDHEESPRQISDTDDSLNTEFARMLRIDMS</sequence>
<protein>
    <submittedName>
        <fullName evidence="7">Uncharacterized protein</fullName>
    </submittedName>
</protein>
<dbReference type="PANTHER" id="PTHR16932">
    <property type="entry name" value="INTERFERON ALPHA-INDUCIBLE PROTEIN 27"/>
    <property type="match status" value="1"/>
</dbReference>
<evidence type="ECO:0000256" key="5">
    <source>
        <dbReference type="ARBA" id="ARBA00023136"/>
    </source>
</evidence>
<dbReference type="OrthoDB" id="440424at2759"/>
<evidence type="ECO:0000256" key="6">
    <source>
        <dbReference type="SAM" id="MobiDB-lite"/>
    </source>
</evidence>
<dbReference type="InterPro" id="IPR038213">
    <property type="entry name" value="IFI6/IFI27-like_sf"/>
</dbReference>
<dbReference type="GeneID" id="36546330"/>
<organism evidence="7 8">
    <name type="scientific">Aspergillus campestris (strain IBT 28561)</name>
    <dbReference type="NCBI Taxonomy" id="1392248"/>
    <lineage>
        <taxon>Eukaryota</taxon>
        <taxon>Fungi</taxon>
        <taxon>Dikarya</taxon>
        <taxon>Ascomycota</taxon>
        <taxon>Pezizomycotina</taxon>
        <taxon>Eurotiomycetes</taxon>
        <taxon>Eurotiomycetidae</taxon>
        <taxon>Eurotiales</taxon>
        <taxon>Aspergillaceae</taxon>
        <taxon>Aspergillus</taxon>
        <taxon>Aspergillus subgen. Circumdati</taxon>
    </lineage>
</organism>
<feature type="region of interest" description="Disordered" evidence="6">
    <location>
        <begin position="116"/>
        <end position="150"/>
    </location>
</feature>
<name>A0A2I1DGS1_ASPC2</name>
<comment type="similarity">
    <text evidence="2">Belongs to the IFI6/IFI27 family.</text>
</comment>
<dbReference type="Gene3D" id="6.10.110.10">
    <property type="match status" value="1"/>
</dbReference>
<accession>A0A2I1DGS1</accession>
<evidence type="ECO:0000313" key="7">
    <source>
        <dbReference type="EMBL" id="PKY09069.1"/>
    </source>
</evidence>
<dbReference type="RefSeq" id="XP_024697663.1">
    <property type="nucleotide sequence ID" value="XM_024838806.1"/>
</dbReference>
<comment type="caution">
    <text evidence="7">The sequence shown here is derived from an EMBL/GenBank/DDBJ whole genome shotgun (WGS) entry which is preliminary data.</text>
</comment>
<gene>
    <name evidence="7" type="ORF">P168DRAFT_30397</name>
</gene>
<evidence type="ECO:0000256" key="2">
    <source>
        <dbReference type="ARBA" id="ARBA00007262"/>
    </source>
</evidence>
<proteinExistence type="inferred from homology"/>
<dbReference type="Proteomes" id="UP000234254">
    <property type="component" value="Unassembled WGS sequence"/>
</dbReference>
<evidence type="ECO:0000256" key="4">
    <source>
        <dbReference type="ARBA" id="ARBA00022989"/>
    </source>
</evidence>
<evidence type="ECO:0000256" key="1">
    <source>
        <dbReference type="ARBA" id="ARBA00004141"/>
    </source>
</evidence>
<dbReference type="GO" id="GO:0016020">
    <property type="term" value="C:membrane"/>
    <property type="evidence" value="ECO:0007669"/>
    <property type="project" value="UniProtKB-SubCell"/>
</dbReference>